<dbReference type="InterPro" id="IPR019412">
    <property type="entry name" value="IML2/TPR_39"/>
</dbReference>
<reference evidence="4 5" key="1">
    <citation type="journal article" date="2019" name="Sci. Data">
        <title>Hybrid genome assembly and annotation of Danionella translucida.</title>
        <authorList>
            <person name="Kadobianskyi M."/>
            <person name="Schulze L."/>
            <person name="Schuelke M."/>
            <person name="Judkewitz B."/>
        </authorList>
    </citation>
    <scope>NUCLEOTIDE SEQUENCE [LARGE SCALE GENOMIC DNA]</scope>
    <source>
        <strain evidence="4 5">Bolton</strain>
    </source>
</reference>
<evidence type="ECO:0000256" key="1">
    <source>
        <dbReference type="ARBA" id="ARBA00006400"/>
    </source>
</evidence>
<keyword evidence="5" id="KW-1185">Reference proteome</keyword>
<dbReference type="OrthoDB" id="43460at2759"/>
<organism evidence="4 5">
    <name type="scientific">Danionella cerebrum</name>
    <dbReference type="NCBI Taxonomy" id="2873325"/>
    <lineage>
        <taxon>Eukaryota</taxon>
        <taxon>Metazoa</taxon>
        <taxon>Chordata</taxon>
        <taxon>Craniata</taxon>
        <taxon>Vertebrata</taxon>
        <taxon>Euteleostomi</taxon>
        <taxon>Actinopterygii</taxon>
        <taxon>Neopterygii</taxon>
        <taxon>Teleostei</taxon>
        <taxon>Ostariophysi</taxon>
        <taxon>Cypriniformes</taxon>
        <taxon>Danionidae</taxon>
        <taxon>Danioninae</taxon>
        <taxon>Danionella</taxon>
    </lineage>
</organism>
<dbReference type="InterPro" id="IPR011990">
    <property type="entry name" value="TPR-like_helical_dom_sf"/>
</dbReference>
<comment type="caution">
    <text evidence="4">The sequence shown here is derived from an EMBL/GenBank/DDBJ whole genome shotgun (WGS) entry which is preliminary data.</text>
</comment>
<dbReference type="PANTHER" id="PTHR31859">
    <property type="entry name" value="TETRATRICOPEPTIDE REPEAT PROTEIN 39 FAMILY MEMBER"/>
    <property type="match status" value="1"/>
</dbReference>
<dbReference type="SUPFAM" id="SSF48452">
    <property type="entry name" value="TPR-like"/>
    <property type="match status" value="1"/>
</dbReference>
<dbReference type="Pfam" id="PF10300">
    <property type="entry name" value="Iml2-TPR_39"/>
    <property type="match status" value="2"/>
</dbReference>
<evidence type="ECO:0000256" key="2">
    <source>
        <dbReference type="ARBA" id="ARBA00022803"/>
    </source>
</evidence>
<dbReference type="AlphaFoldDB" id="A0A553QFC3"/>
<dbReference type="EMBL" id="SRMA01026030">
    <property type="protein sequence ID" value="TRY88644.1"/>
    <property type="molecule type" value="Genomic_DNA"/>
</dbReference>
<dbReference type="PANTHER" id="PTHR31859:SF3">
    <property type="entry name" value="TETRATRICOPEPTIDE REPEAT PROTEIN 39A"/>
    <property type="match status" value="1"/>
</dbReference>
<evidence type="ECO:0000256" key="3">
    <source>
        <dbReference type="SAM" id="MobiDB-lite"/>
    </source>
</evidence>
<evidence type="ECO:0000313" key="5">
    <source>
        <dbReference type="Proteomes" id="UP000316079"/>
    </source>
</evidence>
<feature type="region of interest" description="Disordered" evidence="3">
    <location>
        <begin position="63"/>
        <end position="89"/>
    </location>
</feature>
<protein>
    <recommendedName>
        <fullName evidence="6">Tetratricopeptide repeat protein 39B</fullName>
    </recommendedName>
</protein>
<comment type="similarity">
    <text evidence="1">Belongs to the TTC39 family.</text>
</comment>
<evidence type="ECO:0000313" key="4">
    <source>
        <dbReference type="EMBL" id="TRY88644.1"/>
    </source>
</evidence>
<dbReference type="EMBL" id="SRMA01026030">
    <property type="protein sequence ID" value="TRY88645.1"/>
    <property type="molecule type" value="Genomic_DNA"/>
</dbReference>
<keyword evidence="2" id="KW-0802">TPR repeat</keyword>
<dbReference type="Gene3D" id="1.25.40.10">
    <property type="entry name" value="Tetratricopeptide repeat domain"/>
    <property type="match status" value="1"/>
</dbReference>
<dbReference type="Proteomes" id="UP000316079">
    <property type="component" value="Unassembled WGS sequence"/>
</dbReference>
<name>A0A553QFC3_9TELE</name>
<accession>A0A553QFC3</accession>
<reference evidence="4" key="2">
    <citation type="submission" date="2019-04" db="EMBL/GenBank/DDBJ databases">
        <authorList>
            <person name="Kadobianskyi M."/>
            <person name="Schulze L."/>
            <person name="Schuelke M."/>
            <person name="Judkewitz B."/>
        </authorList>
    </citation>
    <scope>NUCLEOTIDE SEQUENCE</scope>
    <source>
        <strain evidence="4">Bolton</strain>
        <tissue evidence="4">Whole-body</tissue>
    </source>
</reference>
<sequence length="811" mass="92759">MLEKIGKEHTNAVALREKCSPVLAVWEEARTGNECRGSDSLKALPGFTENTFLSGMSFWRRNKKNDDKKNQLENEDSLDSPTSPAQSPVIEKNGLAVITGYEDAADLQTCHCVECHVDEDVTEKRRRLKWQEDLENEGMRIFTFSPEGRSERSDLSAVLEDCMAALDLFLCNEFDQALSRLRSRNKDSMYHALTYATILEMQAMMTFDPEDILAAGNTMKEAQAVCQRFISVAPGTESGKALYFWVKNKFVCCSGSSFHTLGLYRKKSSFNSKNLTEEELHAEVCYAECLLQRAALTFLQDENMISFIKGGMKVRNSYQIYKELHTVLKSSGYVQGDNHGHFEGGVKLGVGAFNLMLSLLPTRTLRLLEFVGFSGNKEFGLQQLQEGSADHTFRSFLCNMLLLCYHTFMSFILGTGEGDVEDAEKLLQPYLKKYPKGSIFLFFAGRIEEIKGNLDAAIKRFEECCEAQQEWKQFHHMCYWELMWCFTYKRHWKMAYFYADLLSKENNWSKVTFSLIALTTTCFDMVTSMTELNQYYFLIGQSKSDVYTLIVQRKKSQEVQTLLSCSNRALQRLLKLLRCCYDNSTEPATYAYMKGAYLSMLSREECQPFGENEVTLFRQVPSLKQKIAGKSLPTEKFAIRKARRYNSDDTIPLPAPPLEMMYIWNGYTVIGKHKDLTEGMLKTLNEAQQTLEQHPRTEFTTDDQCVVSLLKGLCLKHLGHKEEAEHYFTLVLCNETQIKYDHYLVPNALLEHGLLCLEDGRIEEAIKLLETAKQNYKNYSMESRTHFRIQAALHKARGTTVNGDHCSPSSP</sequence>
<proteinExistence type="inferred from homology"/>
<evidence type="ECO:0008006" key="6">
    <source>
        <dbReference type="Google" id="ProtNLM"/>
    </source>
</evidence>
<gene>
    <name evidence="4" type="ORF">DNTS_025675</name>
</gene>